<organism evidence="2 3">
    <name type="scientific">Gossypium armourianum</name>
    <dbReference type="NCBI Taxonomy" id="34283"/>
    <lineage>
        <taxon>Eukaryota</taxon>
        <taxon>Viridiplantae</taxon>
        <taxon>Streptophyta</taxon>
        <taxon>Embryophyta</taxon>
        <taxon>Tracheophyta</taxon>
        <taxon>Spermatophyta</taxon>
        <taxon>Magnoliopsida</taxon>
        <taxon>eudicotyledons</taxon>
        <taxon>Gunneridae</taxon>
        <taxon>Pentapetalae</taxon>
        <taxon>rosids</taxon>
        <taxon>malvids</taxon>
        <taxon>Malvales</taxon>
        <taxon>Malvaceae</taxon>
        <taxon>Malvoideae</taxon>
        <taxon>Gossypium</taxon>
    </lineage>
</organism>
<dbReference type="InterPro" id="IPR040256">
    <property type="entry name" value="At4g02000-like"/>
</dbReference>
<reference evidence="2 3" key="1">
    <citation type="journal article" date="2019" name="Genome Biol. Evol.">
        <title>Insights into the evolution of the New World diploid cottons (Gossypium, subgenus Houzingenia) based on genome sequencing.</title>
        <authorList>
            <person name="Grover C.E."/>
            <person name="Arick M.A. 2nd"/>
            <person name="Thrash A."/>
            <person name="Conover J.L."/>
            <person name="Sanders W.S."/>
            <person name="Peterson D.G."/>
            <person name="Frelichowski J.E."/>
            <person name="Scheffler J.A."/>
            <person name="Scheffler B.E."/>
            <person name="Wendel J.F."/>
        </authorList>
    </citation>
    <scope>NUCLEOTIDE SEQUENCE [LARGE SCALE GENOMIC DNA]</scope>
    <source>
        <strain evidence="2">6</strain>
        <tissue evidence="2">Leaf</tissue>
    </source>
</reference>
<dbReference type="PANTHER" id="PTHR31286">
    <property type="entry name" value="GLYCINE-RICH CELL WALL STRUCTURAL PROTEIN 1.8-LIKE"/>
    <property type="match status" value="1"/>
</dbReference>
<dbReference type="EMBL" id="JABFAE010000002">
    <property type="protein sequence ID" value="MBA0824000.1"/>
    <property type="molecule type" value="Genomic_DNA"/>
</dbReference>
<evidence type="ECO:0000256" key="1">
    <source>
        <dbReference type="SAM" id="MobiDB-lite"/>
    </source>
</evidence>
<name>A0A7J9IPC5_9ROSI</name>
<protein>
    <recommendedName>
        <fullName evidence="4">DUF4283 domain-containing protein</fullName>
    </recommendedName>
</protein>
<dbReference type="Proteomes" id="UP000593575">
    <property type="component" value="Unassembled WGS sequence"/>
</dbReference>
<evidence type="ECO:0008006" key="4">
    <source>
        <dbReference type="Google" id="ProtNLM"/>
    </source>
</evidence>
<keyword evidence="3" id="KW-1185">Reference proteome</keyword>
<dbReference type="PANTHER" id="PTHR31286:SF153">
    <property type="entry name" value="DUF4283 DOMAIN PROTEIN"/>
    <property type="match status" value="1"/>
</dbReference>
<accession>A0A7J9IPC5</accession>
<feature type="non-terminal residue" evidence="2">
    <location>
        <position position="242"/>
    </location>
</feature>
<gene>
    <name evidence="2" type="ORF">Goarm_020690</name>
</gene>
<dbReference type="AlphaFoldDB" id="A0A7J9IPC5"/>
<proteinExistence type="predicted"/>
<evidence type="ECO:0000313" key="2">
    <source>
        <dbReference type="EMBL" id="MBA0824000.1"/>
    </source>
</evidence>
<comment type="caution">
    <text evidence="2">The sequence shown here is derived from an EMBL/GenBank/DDBJ whole genome shotgun (WGS) entry which is preliminary data.</text>
</comment>
<feature type="region of interest" description="Disordered" evidence="1">
    <location>
        <begin position="210"/>
        <end position="242"/>
    </location>
</feature>
<evidence type="ECO:0000313" key="3">
    <source>
        <dbReference type="Proteomes" id="UP000593575"/>
    </source>
</evidence>
<sequence length="242" mass="28187">MEEELANLNLIDEEEDAFHEEGAVVDQKYQFSLFHAIDVQIVLFGTTWFFNNHLLILHKIQSGGNPLLVSLSLSEFWVQKHDLPPGLMTETMAKQFGDFLGQFLEYDTTILTMGIQKFMRIQIRLDVTIPLKRNKKILIGKDQIFRTRIEPSKIVFKWDISLRARVRRQNATVSKWLREADGSECRMMNMTLFRVEKSKGQEIAFWPPWTAEPWPNSGKRGESLKDAKRRRFDANSRATQPA</sequence>